<reference evidence="1 2" key="1">
    <citation type="submission" date="2018-08" db="EMBL/GenBank/DDBJ databases">
        <title>Genome and evolution of the arbuscular mycorrhizal fungus Diversispora epigaea (formerly Glomus versiforme) and its bacterial endosymbionts.</title>
        <authorList>
            <person name="Sun X."/>
            <person name="Fei Z."/>
            <person name="Harrison M."/>
        </authorList>
    </citation>
    <scope>NUCLEOTIDE SEQUENCE [LARGE SCALE GENOMIC DNA]</scope>
    <source>
        <strain evidence="1 2">IT104</strain>
    </source>
</reference>
<dbReference type="AlphaFoldDB" id="A0A397IP81"/>
<evidence type="ECO:0000313" key="2">
    <source>
        <dbReference type="Proteomes" id="UP000266861"/>
    </source>
</evidence>
<proteinExistence type="predicted"/>
<gene>
    <name evidence="1" type="ORF">Glove_219g82</name>
</gene>
<accession>A0A397IP81</accession>
<evidence type="ECO:0000313" key="1">
    <source>
        <dbReference type="EMBL" id="RHZ74793.1"/>
    </source>
</evidence>
<organism evidence="1 2">
    <name type="scientific">Diversispora epigaea</name>
    <dbReference type="NCBI Taxonomy" id="1348612"/>
    <lineage>
        <taxon>Eukaryota</taxon>
        <taxon>Fungi</taxon>
        <taxon>Fungi incertae sedis</taxon>
        <taxon>Mucoromycota</taxon>
        <taxon>Glomeromycotina</taxon>
        <taxon>Glomeromycetes</taxon>
        <taxon>Diversisporales</taxon>
        <taxon>Diversisporaceae</taxon>
        <taxon>Diversispora</taxon>
    </lineage>
</organism>
<sequence>MSWSLLELTPCDCGDVAPELEKHGDCITGRVTGQFNTGFKDGSLYEYQVDGCDIEEIPSGLIYSPGTCAYEFYVKGSIYDVAGKTLKIYRDGKCIAEKCIDKVE</sequence>
<dbReference type="EMBL" id="PQFF01000204">
    <property type="protein sequence ID" value="RHZ74793.1"/>
    <property type="molecule type" value="Genomic_DNA"/>
</dbReference>
<dbReference type="OrthoDB" id="2459923at2759"/>
<protein>
    <submittedName>
        <fullName evidence="1">Uncharacterized protein</fullName>
    </submittedName>
</protein>
<dbReference type="Proteomes" id="UP000266861">
    <property type="component" value="Unassembled WGS sequence"/>
</dbReference>
<comment type="caution">
    <text evidence="1">The sequence shown here is derived from an EMBL/GenBank/DDBJ whole genome shotgun (WGS) entry which is preliminary data.</text>
</comment>
<name>A0A397IP81_9GLOM</name>
<keyword evidence="2" id="KW-1185">Reference proteome</keyword>